<evidence type="ECO:0000256" key="1">
    <source>
        <dbReference type="ARBA" id="ARBA00004651"/>
    </source>
</evidence>
<evidence type="ECO:0000256" key="5">
    <source>
        <dbReference type="ARBA" id="ARBA00022692"/>
    </source>
</evidence>
<name>A0A4R5DXL7_9ACTN</name>
<proteinExistence type="inferred from homology"/>
<keyword evidence="7 8" id="KW-0472">Membrane</keyword>
<evidence type="ECO:0000256" key="8">
    <source>
        <dbReference type="SAM" id="Phobius"/>
    </source>
</evidence>
<evidence type="ECO:0000256" key="6">
    <source>
        <dbReference type="ARBA" id="ARBA00022989"/>
    </source>
</evidence>
<dbReference type="PROSITE" id="PS50928">
    <property type="entry name" value="ABC_TM1"/>
    <property type="match status" value="1"/>
</dbReference>
<dbReference type="Gene3D" id="1.10.3720.10">
    <property type="entry name" value="MetI-like"/>
    <property type="match status" value="1"/>
</dbReference>
<evidence type="ECO:0000256" key="2">
    <source>
        <dbReference type="ARBA" id="ARBA00007069"/>
    </source>
</evidence>
<dbReference type="CDD" id="cd06261">
    <property type="entry name" value="TM_PBP2"/>
    <property type="match status" value="1"/>
</dbReference>
<dbReference type="RefSeq" id="WP_131889965.1">
    <property type="nucleotide sequence ID" value="NZ_SMKZ01000001.1"/>
</dbReference>
<organism evidence="10 11">
    <name type="scientific">Jiangella asiatica</name>
    <dbReference type="NCBI Taxonomy" id="2530372"/>
    <lineage>
        <taxon>Bacteria</taxon>
        <taxon>Bacillati</taxon>
        <taxon>Actinomycetota</taxon>
        <taxon>Actinomycetes</taxon>
        <taxon>Jiangellales</taxon>
        <taxon>Jiangellaceae</taxon>
        <taxon>Jiangella</taxon>
    </lineage>
</organism>
<feature type="transmembrane region" description="Helical" evidence="8">
    <location>
        <begin position="63"/>
        <end position="86"/>
    </location>
</feature>
<dbReference type="GO" id="GO:0005886">
    <property type="term" value="C:plasma membrane"/>
    <property type="evidence" value="ECO:0007669"/>
    <property type="project" value="UniProtKB-SubCell"/>
</dbReference>
<keyword evidence="4" id="KW-1003">Cell membrane</keyword>
<dbReference type="SUPFAM" id="SSF161098">
    <property type="entry name" value="MetI-like"/>
    <property type="match status" value="1"/>
</dbReference>
<comment type="subcellular location">
    <subcellularLocation>
        <location evidence="1">Cell membrane</location>
        <topology evidence="1">Multi-pass membrane protein</topology>
    </subcellularLocation>
</comment>
<reference evidence="10 11" key="1">
    <citation type="submission" date="2019-03" db="EMBL/GenBank/DDBJ databases">
        <title>Draft genome sequences of novel Actinobacteria.</title>
        <authorList>
            <person name="Sahin N."/>
            <person name="Ay H."/>
            <person name="Saygin H."/>
        </authorList>
    </citation>
    <scope>NUCLEOTIDE SEQUENCE [LARGE SCALE GENOMIC DNA]</scope>
    <source>
        <strain evidence="10 11">5K138</strain>
    </source>
</reference>
<feature type="transmembrane region" description="Helical" evidence="8">
    <location>
        <begin position="198"/>
        <end position="220"/>
    </location>
</feature>
<evidence type="ECO:0000256" key="4">
    <source>
        <dbReference type="ARBA" id="ARBA00022475"/>
    </source>
</evidence>
<dbReference type="InParanoid" id="A0A4R5DXL7"/>
<evidence type="ECO:0000313" key="11">
    <source>
        <dbReference type="Proteomes" id="UP000294739"/>
    </source>
</evidence>
<feature type="transmembrane region" description="Helical" evidence="8">
    <location>
        <begin position="149"/>
        <end position="171"/>
    </location>
</feature>
<dbReference type="GO" id="GO:0055085">
    <property type="term" value="P:transmembrane transport"/>
    <property type="evidence" value="ECO:0007669"/>
    <property type="project" value="InterPro"/>
</dbReference>
<dbReference type="InterPro" id="IPR000515">
    <property type="entry name" value="MetI-like"/>
</dbReference>
<feature type="transmembrane region" description="Helical" evidence="8">
    <location>
        <begin position="98"/>
        <end position="121"/>
    </location>
</feature>
<dbReference type="Proteomes" id="UP000294739">
    <property type="component" value="Unassembled WGS sequence"/>
</dbReference>
<accession>A0A4R5DXL7</accession>
<evidence type="ECO:0000256" key="7">
    <source>
        <dbReference type="ARBA" id="ARBA00023136"/>
    </source>
</evidence>
<feature type="transmembrane region" description="Helical" evidence="8">
    <location>
        <begin position="7"/>
        <end position="30"/>
    </location>
</feature>
<protein>
    <submittedName>
        <fullName evidence="10">ABC transporter permease</fullName>
    </submittedName>
</protein>
<feature type="transmembrane region" description="Helical" evidence="8">
    <location>
        <begin position="248"/>
        <end position="272"/>
    </location>
</feature>
<comment type="caution">
    <text evidence="10">The sequence shown here is derived from an EMBL/GenBank/DDBJ whole genome shotgun (WGS) entry which is preliminary data.</text>
</comment>
<comment type="similarity">
    <text evidence="2">Belongs to the binding-protein-dependent transport system permease family. CysTW subfamily.</text>
</comment>
<dbReference type="OrthoDB" id="9808619at2"/>
<gene>
    <name evidence="10" type="ORF">E1269_00720</name>
</gene>
<evidence type="ECO:0000313" key="10">
    <source>
        <dbReference type="EMBL" id="TDE15853.1"/>
    </source>
</evidence>
<dbReference type="PANTHER" id="PTHR42929:SF5">
    <property type="entry name" value="ABC TRANSPORTER PERMEASE PROTEIN"/>
    <property type="match status" value="1"/>
</dbReference>
<keyword evidence="5 8" id="KW-0812">Transmembrane</keyword>
<evidence type="ECO:0000256" key="3">
    <source>
        <dbReference type="ARBA" id="ARBA00022448"/>
    </source>
</evidence>
<keyword evidence="11" id="KW-1185">Reference proteome</keyword>
<sequence>MTSRRVLRIGVLPLALFYVFFFLLPALQFLRSSLYDSSESTDDGASLTNYRRALGSESVLDSLATTLGIALVTAVVSLLLAYLIAYHVVRGPAWLSRLIMVAALSSLFASAIARALGWRVLLADSGPLNDLLLALGVVDEPVRLINNTIAVTVGMVHVQVPIIMLALIPVIEAVPREMERAAYGLGESRWRTFLRVHLPLTWMNAVPIGLIAVMATAAYFTTPALLGGGRVLVLPILIQQAAQVLFDYATAATLAAILSIVIVAIACVVLVFTRWRRTIRERGHA</sequence>
<dbReference type="AlphaFoldDB" id="A0A4R5DXL7"/>
<dbReference type="PANTHER" id="PTHR42929">
    <property type="entry name" value="INNER MEMBRANE ABC TRANSPORTER PERMEASE PROTEIN YDCU-RELATED-RELATED"/>
    <property type="match status" value="1"/>
</dbReference>
<dbReference type="EMBL" id="SMKZ01000001">
    <property type="protein sequence ID" value="TDE15853.1"/>
    <property type="molecule type" value="Genomic_DNA"/>
</dbReference>
<evidence type="ECO:0000259" key="9">
    <source>
        <dbReference type="PROSITE" id="PS50928"/>
    </source>
</evidence>
<keyword evidence="3" id="KW-0813">Transport</keyword>
<keyword evidence="6 8" id="KW-1133">Transmembrane helix</keyword>
<feature type="domain" description="ABC transmembrane type-1" evidence="9">
    <location>
        <begin position="63"/>
        <end position="269"/>
    </location>
</feature>
<dbReference type="InterPro" id="IPR035906">
    <property type="entry name" value="MetI-like_sf"/>
</dbReference>